<feature type="compositionally biased region" description="Pro residues" evidence="2">
    <location>
        <begin position="41"/>
        <end position="52"/>
    </location>
</feature>
<evidence type="ECO:0000256" key="1">
    <source>
        <dbReference type="SAM" id="Coils"/>
    </source>
</evidence>
<feature type="coiled-coil region" evidence="1">
    <location>
        <begin position="816"/>
        <end position="867"/>
    </location>
</feature>
<feature type="region of interest" description="Disordered" evidence="2">
    <location>
        <begin position="1974"/>
        <end position="2009"/>
    </location>
</feature>
<feature type="compositionally biased region" description="Basic and acidic residues" evidence="2">
    <location>
        <begin position="2171"/>
        <end position="2181"/>
    </location>
</feature>
<feature type="compositionally biased region" description="Basic and acidic residues" evidence="2">
    <location>
        <begin position="1"/>
        <end position="16"/>
    </location>
</feature>
<evidence type="ECO:0000313" key="4">
    <source>
        <dbReference type="Proteomes" id="UP000250266"/>
    </source>
</evidence>
<feature type="compositionally biased region" description="Basic and acidic residues" evidence="2">
    <location>
        <begin position="2107"/>
        <end position="2147"/>
    </location>
</feature>
<evidence type="ECO:0000256" key="2">
    <source>
        <dbReference type="SAM" id="MobiDB-lite"/>
    </source>
</evidence>
<feature type="compositionally biased region" description="Low complexity" evidence="2">
    <location>
        <begin position="2182"/>
        <end position="2196"/>
    </location>
</feature>
<proteinExistence type="predicted"/>
<dbReference type="EMBL" id="KV744973">
    <property type="protein sequence ID" value="OCK80136.1"/>
    <property type="molecule type" value="Genomic_DNA"/>
</dbReference>
<feature type="compositionally biased region" description="Low complexity" evidence="2">
    <location>
        <begin position="156"/>
        <end position="172"/>
    </location>
</feature>
<feature type="compositionally biased region" description="Acidic residues" evidence="2">
    <location>
        <begin position="2097"/>
        <end position="2106"/>
    </location>
</feature>
<accession>A0A8E2E9X1</accession>
<name>A0A8E2E9X1_9PEZI</name>
<feature type="region of interest" description="Disordered" evidence="2">
    <location>
        <begin position="2072"/>
        <end position="2248"/>
    </location>
</feature>
<gene>
    <name evidence="3" type="ORF">K432DRAFT_443393</name>
</gene>
<reference evidence="3 4" key="1">
    <citation type="journal article" date="2016" name="Nat. Commun.">
        <title>Ectomycorrhizal ecology is imprinted in the genome of the dominant symbiotic fungus Cenococcum geophilum.</title>
        <authorList>
            <consortium name="DOE Joint Genome Institute"/>
            <person name="Peter M."/>
            <person name="Kohler A."/>
            <person name="Ohm R.A."/>
            <person name="Kuo A."/>
            <person name="Krutzmann J."/>
            <person name="Morin E."/>
            <person name="Arend M."/>
            <person name="Barry K.W."/>
            <person name="Binder M."/>
            <person name="Choi C."/>
            <person name="Clum A."/>
            <person name="Copeland A."/>
            <person name="Grisel N."/>
            <person name="Haridas S."/>
            <person name="Kipfer T."/>
            <person name="LaButti K."/>
            <person name="Lindquist E."/>
            <person name="Lipzen A."/>
            <person name="Maire R."/>
            <person name="Meier B."/>
            <person name="Mihaltcheva S."/>
            <person name="Molinier V."/>
            <person name="Murat C."/>
            <person name="Poggeler S."/>
            <person name="Quandt C.A."/>
            <person name="Sperisen C."/>
            <person name="Tritt A."/>
            <person name="Tisserant E."/>
            <person name="Crous P.W."/>
            <person name="Henrissat B."/>
            <person name="Nehls U."/>
            <person name="Egli S."/>
            <person name="Spatafora J.W."/>
            <person name="Grigoriev I.V."/>
            <person name="Martin F.M."/>
        </authorList>
    </citation>
    <scope>NUCLEOTIDE SEQUENCE [LARGE SCALE GENOMIC DNA]</scope>
    <source>
        <strain evidence="3 4">CBS 459.81</strain>
    </source>
</reference>
<feature type="compositionally biased region" description="Basic and acidic residues" evidence="2">
    <location>
        <begin position="116"/>
        <end position="136"/>
    </location>
</feature>
<feature type="coiled-coil region" evidence="1">
    <location>
        <begin position="1639"/>
        <end position="1666"/>
    </location>
</feature>
<dbReference type="PANTHER" id="PTHR23159">
    <property type="entry name" value="CENTROSOMAL PROTEIN 2"/>
    <property type="match status" value="1"/>
</dbReference>
<dbReference type="PANTHER" id="PTHR23159:SF31">
    <property type="entry name" value="CENTROSOME-ASSOCIATED PROTEIN CEP250 ISOFORM X1"/>
    <property type="match status" value="1"/>
</dbReference>
<keyword evidence="4" id="KW-1185">Reference proteome</keyword>
<evidence type="ECO:0008006" key="5">
    <source>
        <dbReference type="Google" id="ProtNLM"/>
    </source>
</evidence>
<feature type="compositionally biased region" description="Polar residues" evidence="2">
    <location>
        <begin position="80"/>
        <end position="90"/>
    </location>
</feature>
<protein>
    <recommendedName>
        <fullName evidence="5">Chromosome segregation ATPase family protein</fullName>
    </recommendedName>
</protein>
<dbReference type="OrthoDB" id="5423371at2759"/>
<feature type="compositionally biased region" description="Acidic residues" evidence="2">
    <location>
        <begin position="2217"/>
        <end position="2232"/>
    </location>
</feature>
<sequence>MPSVDREDSRDREVVLKHQHSFSESGRSSVPMWDSSDPDRAPPPLPLNPGSPNPMTRPGTSAAIAATAKALEEKARESAPASSYTTNPMPQRSPERSLIKGGQHKRMQSLQTSSVRDLKSFLDGVRSPERSPERPPTRFGTPSMSRDHEKDYFPGSPERSPTRTGTPTPGSREILKDIPGLRPSSRPLQKAILGENTPPSATMQALQTMTIPKEYLDPPLSNITNSVNSTSSSNPRNPQTYDAISNQLLSITTIASNLQKEMAQLSRRSKDNATDLVSLKEATNARDEDIRKCLRELVNTVSQGPHGGFLGPPVDLSRSTSGFGTAFGDRKDPHTTPPTKSFVLPRVPSPNSFFMDDRIGSPNPYSVEGAASVAMLEKIIREMVTKDGQERLLATLSKLVDKATGETAKKVTELVEFIKDGSHSQALVARGGGNGAGSTAPGSGFQPSPGTGPLTRTTRDINGNFTMPNGGDGQKAYSSPKAADFVSDEMLKYLRKIKDSVAETGGLTAETKSLVRDLRGEVLGMGRDLARKIEEAEQARGAHVSIDNGVDRPDMGKIVQEGLAELKEHMDRIIREKRRQSNSSSISRNTVDSQEVYDVVKHALAERGLDRAPPQASPGLDKEAILSAVREAYEAYKPEIEIQQLGLEREEILQCLQEGLEDYRKSDASRESSGISKEEVMDTIREAFQNFNPPAPINEAHEIREEILGAVRECLEEFRPSLNNPQVSHDLDLTKEIVLDAVREGLANHDPNGPREIEINREDLFDAVKAGLEGSRTPSGGYGEQVMNRLHELVDDMRAEFKSYSSANGRDTEQVLDAVKDGLETLRAEIENYVDKAQDVTGKDEIIDTMKGELERLRMDVQGYVAEGPRGDHALTRGDMLSYIKSEFEHLHEELSSQFLPAAKDKVEIINAITAGFESMKSQVVSRGLDEDSNDEMNEAMKEEFEQLKEIVLGGSASHKDEILEGLQSGFDSIHSKLGNSNPSTNSNDDMLASMKEEFEHLRETLATALVRSGGSADKDDIIDAVRESFDGFRTHLMADQGDASKGTLGAIQEELEHLRVNLGNTLVRSADSVEKEEILETLKTGLDEIRAHVSRPESAGMNEELLEAFRGELEQLRQSIATGMARHSSRADTEEVLDAVRLGLDDLRSHLDKKIDNPERQMSATGEILDALNDGLDSLRSDVAKMVDKPVDMTVSYEILDTLKDGLASLREDIDRLKSNKETDEEVIPTGNEVVLAEDPDSAMTREIPTTRVAPDSLRRNDLEKMEVMLGQLQIKVETMDANIQNPPLPNFVPEAQPAADSAMKGDLVVIEELLKDLQATVSIIAARDHENVDGLATKEDTDAIETLLRNTKAKVEEITFPDTAIAVTKEHIEAVELVVQTTNESLEALAARIEENGATKGDVAVVEVLVQDMKTALEELRDAKPSEEESEKVTKTDVDTLALLCMDIKSKVEEMNVPDAEALPSKADIEQLTGLIHDFRESHDKMKDGYEADIAITAKAFDDRKKEAEAIVESIADVKLFLDEIKEDIKANLRDGGQGIEGLTESFKSLEETIGSNFNITADVKELMETVTREFERAHGSVEGLKLEQDEKSTAAMEKHTEAKEAIVAELCQKLDDRFDTMMTKYDDAQLLADNQAKVMEEKVAQQEEILANTKAMAEELRLTIDTLGASITGLGDSLTEATQKMSQDSQTVFGRLDDTVGKIDSHHVDTKMEHQHTRNEISNAIRALDGLQGDVAEFHPKFMMTLREILALVNQHYEHSQKAKESTEEQVRAIAEESRTRAVEIQSNFLNLPALLPPPPPVVEPVEKYDDGQVHEKLDRLLNHANDSEKSIAQLDRLDQIHKQVMNTAAEVSEFVAKQTQLITDGHETKEREAEEVALLLERRLAQKEQLETDIQDLKEEKDSVLAMVAALQVERENLANQKVRLTGEVSSLQTALDIRREELQSMDAKADALERRILNGIMDHSRALLLTKSGKNPSKPKKQRETRDASHSTLGSMPPPSAAANGLTLALKPRPAIRRNGPPPNPASRRILSLSQITNNVPTGAQAFSGAPNAMSNGLSNLKRSHSVKTQYMRKPSWNGRRSVSDVNKENETLSEESEGDMDTPKRPRAIENRADDHEHDAENEHDPDHEDSNSEAGTERRHSYATATGSYADSYADGLTPGFSEGGRDSYGRTESEYTYGSGSGSYMTGSDIDRRTSYGSTVRSTLLGGVIDEEREEDSGDEEDLDHEGRLSEGEEEMEGERVEHFDEIGGAGATPGHAKDIVLFTAPSDSGLGTDMPTATVEMSEADYFRRAAEEESTVG</sequence>
<evidence type="ECO:0000313" key="3">
    <source>
        <dbReference type="EMBL" id="OCK80136.1"/>
    </source>
</evidence>
<organism evidence="3 4">
    <name type="scientific">Lepidopterella palustris CBS 459.81</name>
    <dbReference type="NCBI Taxonomy" id="1314670"/>
    <lineage>
        <taxon>Eukaryota</taxon>
        <taxon>Fungi</taxon>
        <taxon>Dikarya</taxon>
        <taxon>Ascomycota</taxon>
        <taxon>Pezizomycotina</taxon>
        <taxon>Dothideomycetes</taxon>
        <taxon>Pleosporomycetidae</taxon>
        <taxon>Mytilinidiales</taxon>
        <taxon>Argynnaceae</taxon>
        <taxon>Lepidopterella</taxon>
    </lineage>
</organism>
<feature type="coiled-coil region" evidence="1">
    <location>
        <begin position="1874"/>
        <end position="1960"/>
    </location>
</feature>
<dbReference type="Proteomes" id="UP000250266">
    <property type="component" value="Unassembled WGS sequence"/>
</dbReference>
<feature type="compositionally biased region" description="Basic and acidic residues" evidence="2">
    <location>
        <begin position="2087"/>
        <end position="2096"/>
    </location>
</feature>
<feature type="coiled-coil region" evidence="1">
    <location>
        <begin position="1201"/>
        <end position="1228"/>
    </location>
</feature>
<feature type="region of interest" description="Disordered" evidence="2">
    <location>
        <begin position="1"/>
        <end position="186"/>
    </location>
</feature>
<feature type="compositionally biased region" description="Polar residues" evidence="2">
    <location>
        <begin position="445"/>
        <end position="467"/>
    </location>
</feature>
<feature type="region of interest" description="Disordered" evidence="2">
    <location>
        <begin position="428"/>
        <end position="479"/>
    </location>
</feature>
<keyword evidence="1" id="KW-0175">Coiled coil</keyword>